<keyword evidence="2" id="KW-1185">Reference proteome</keyword>
<reference evidence="1" key="1">
    <citation type="submission" date="2021-03" db="EMBL/GenBank/DDBJ databases">
        <authorList>
            <consortium name="DOE Joint Genome Institute"/>
            <person name="Ahrendt S."/>
            <person name="Looney B.P."/>
            <person name="Miyauchi S."/>
            <person name="Morin E."/>
            <person name="Drula E."/>
            <person name="Courty P.E."/>
            <person name="Chicoki N."/>
            <person name="Fauchery L."/>
            <person name="Kohler A."/>
            <person name="Kuo A."/>
            <person name="Labutti K."/>
            <person name="Pangilinan J."/>
            <person name="Lipzen A."/>
            <person name="Riley R."/>
            <person name="Andreopoulos W."/>
            <person name="He G."/>
            <person name="Johnson J."/>
            <person name="Barry K.W."/>
            <person name="Grigoriev I.V."/>
            <person name="Nagy L."/>
            <person name="Hibbett D."/>
            <person name="Henrissat B."/>
            <person name="Matheny P.B."/>
            <person name="Labbe J."/>
            <person name="Martin F."/>
        </authorList>
    </citation>
    <scope>NUCLEOTIDE SEQUENCE</scope>
    <source>
        <strain evidence="1">HHB10654</strain>
    </source>
</reference>
<evidence type="ECO:0000313" key="1">
    <source>
        <dbReference type="EMBL" id="KAI0062075.1"/>
    </source>
</evidence>
<protein>
    <submittedName>
        <fullName evidence="1">Uncharacterized protein</fullName>
    </submittedName>
</protein>
<gene>
    <name evidence="1" type="ORF">BV25DRAFT_1825936</name>
</gene>
<accession>A0ACB8T035</accession>
<dbReference type="EMBL" id="MU277209">
    <property type="protein sequence ID" value="KAI0062075.1"/>
    <property type="molecule type" value="Genomic_DNA"/>
</dbReference>
<feature type="non-terminal residue" evidence="1">
    <location>
        <position position="160"/>
    </location>
</feature>
<name>A0ACB8T035_9AGAM</name>
<dbReference type="Proteomes" id="UP000814140">
    <property type="component" value="Unassembled WGS sequence"/>
</dbReference>
<comment type="caution">
    <text evidence="1">The sequence shown here is derived from an EMBL/GenBank/DDBJ whole genome shotgun (WGS) entry which is preliminary data.</text>
</comment>
<organism evidence="1 2">
    <name type="scientific">Artomyces pyxidatus</name>
    <dbReference type="NCBI Taxonomy" id="48021"/>
    <lineage>
        <taxon>Eukaryota</taxon>
        <taxon>Fungi</taxon>
        <taxon>Dikarya</taxon>
        <taxon>Basidiomycota</taxon>
        <taxon>Agaricomycotina</taxon>
        <taxon>Agaricomycetes</taxon>
        <taxon>Russulales</taxon>
        <taxon>Auriscalpiaceae</taxon>
        <taxon>Artomyces</taxon>
    </lineage>
</organism>
<proteinExistence type="predicted"/>
<evidence type="ECO:0000313" key="2">
    <source>
        <dbReference type="Proteomes" id="UP000814140"/>
    </source>
</evidence>
<reference evidence="1" key="2">
    <citation type="journal article" date="2022" name="New Phytol.">
        <title>Evolutionary transition to the ectomycorrhizal habit in the genomes of a hyperdiverse lineage of mushroom-forming fungi.</title>
        <authorList>
            <person name="Looney B."/>
            <person name="Miyauchi S."/>
            <person name="Morin E."/>
            <person name="Drula E."/>
            <person name="Courty P.E."/>
            <person name="Kohler A."/>
            <person name="Kuo A."/>
            <person name="LaButti K."/>
            <person name="Pangilinan J."/>
            <person name="Lipzen A."/>
            <person name="Riley R."/>
            <person name="Andreopoulos W."/>
            <person name="He G."/>
            <person name="Johnson J."/>
            <person name="Nolan M."/>
            <person name="Tritt A."/>
            <person name="Barry K.W."/>
            <person name="Grigoriev I.V."/>
            <person name="Nagy L.G."/>
            <person name="Hibbett D."/>
            <person name="Henrissat B."/>
            <person name="Matheny P.B."/>
            <person name="Labbe J."/>
            <person name="Martin F.M."/>
        </authorList>
    </citation>
    <scope>NUCLEOTIDE SEQUENCE</scope>
    <source>
        <strain evidence="1">HHB10654</strain>
    </source>
</reference>
<sequence>MHSSTVALIAIALAVGASAAPINPQQDTLTVDAKPLSDTNPESLSPLILRILGEDRKRDMEERTIFKFGPGPETDIKSFPSEVLKLIKGGDKRDIEERTIFRFGPGPETDIKAFPSEVLKLIKGDRKRDIEERTIRLGHGPVSSHILKLFQPSRRDGDEL</sequence>